<evidence type="ECO:0000313" key="1">
    <source>
        <dbReference type="EMBL" id="KAK1863415.1"/>
    </source>
</evidence>
<name>A0ACC3BZL2_PYRYE</name>
<protein>
    <submittedName>
        <fullName evidence="1">Uncharacterized protein</fullName>
    </submittedName>
</protein>
<accession>A0ACC3BZL2</accession>
<comment type="caution">
    <text evidence="1">The sequence shown here is derived from an EMBL/GenBank/DDBJ whole genome shotgun (WGS) entry which is preliminary data.</text>
</comment>
<gene>
    <name evidence="1" type="ORF">I4F81_005971</name>
</gene>
<dbReference type="Proteomes" id="UP000798662">
    <property type="component" value="Chromosome 2"/>
</dbReference>
<evidence type="ECO:0000313" key="2">
    <source>
        <dbReference type="Proteomes" id="UP000798662"/>
    </source>
</evidence>
<reference evidence="1" key="1">
    <citation type="submission" date="2019-11" db="EMBL/GenBank/DDBJ databases">
        <title>Nori genome reveals adaptations in red seaweeds to the harsh intertidal environment.</title>
        <authorList>
            <person name="Wang D."/>
            <person name="Mao Y."/>
        </authorList>
    </citation>
    <scope>NUCLEOTIDE SEQUENCE</scope>
    <source>
        <tissue evidence="1">Gametophyte</tissue>
    </source>
</reference>
<organism evidence="1 2">
    <name type="scientific">Pyropia yezoensis</name>
    <name type="common">Susabi-nori</name>
    <name type="synonym">Porphyra yezoensis</name>
    <dbReference type="NCBI Taxonomy" id="2788"/>
    <lineage>
        <taxon>Eukaryota</taxon>
        <taxon>Rhodophyta</taxon>
        <taxon>Bangiophyceae</taxon>
        <taxon>Bangiales</taxon>
        <taxon>Bangiaceae</taxon>
        <taxon>Pyropia</taxon>
    </lineage>
</organism>
<sequence>MGGGRPSAWTSPPLPPAPPVPAPRHAVVGGGEWPPRRLSLPSWTASTSGLRPHGPFVRGIARFCSSGVAQVAGARSWAPSGGDGLSTRAFLSPAAAATGCGGVERRCWSQRVAARLRRHLCASHIYVCATEQLEGAQCFGGAGKW</sequence>
<keyword evidence="2" id="KW-1185">Reference proteome</keyword>
<proteinExistence type="predicted"/>
<dbReference type="EMBL" id="CM020619">
    <property type="protein sequence ID" value="KAK1863415.1"/>
    <property type="molecule type" value="Genomic_DNA"/>
</dbReference>